<evidence type="ECO:0000256" key="3">
    <source>
        <dbReference type="PROSITE-ProRule" id="PRU00176"/>
    </source>
</evidence>
<dbReference type="Pfam" id="PF00076">
    <property type="entry name" value="RRM_1"/>
    <property type="match status" value="2"/>
</dbReference>
<dbReference type="FunFam" id="3.30.70.330:FF:000040">
    <property type="entry name" value="Heterogeneous nuclear ribonucleoprotein A2/B1"/>
    <property type="match status" value="1"/>
</dbReference>
<evidence type="ECO:0000259" key="5">
    <source>
        <dbReference type="PROSITE" id="PS50102"/>
    </source>
</evidence>
<accession>A0A5A7PXB6</accession>
<dbReference type="Gene3D" id="3.30.70.330">
    <property type="match status" value="2"/>
</dbReference>
<feature type="region of interest" description="Disordered" evidence="4">
    <location>
        <begin position="83"/>
        <end position="110"/>
    </location>
</feature>
<keyword evidence="1" id="KW-0677">Repeat</keyword>
<proteinExistence type="predicted"/>
<dbReference type="PANTHER" id="PTHR48032:SF12">
    <property type="entry name" value="RRM DOMAIN-CONTAINING PROTEIN"/>
    <property type="match status" value="1"/>
</dbReference>
<feature type="compositionally biased region" description="Polar residues" evidence="4">
    <location>
        <begin position="85"/>
        <end position="108"/>
    </location>
</feature>
<feature type="region of interest" description="Disordered" evidence="4">
    <location>
        <begin position="350"/>
        <end position="378"/>
    </location>
</feature>
<dbReference type="AlphaFoldDB" id="A0A5A7PXB6"/>
<dbReference type="SMART" id="SM00360">
    <property type="entry name" value="RRM"/>
    <property type="match status" value="2"/>
</dbReference>
<organism evidence="6 7">
    <name type="scientific">Striga asiatica</name>
    <name type="common">Asiatic witchweed</name>
    <name type="synonym">Buchnera asiatica</name>
    <dbReference type="NCBI Taxonomy" id="4170"/>
    <lineage>
        <taxon>Eukaryota</taxon>
        <taxon>Viridiplantae</taxon>
        <taxon>Streptophyta</taxon>
        <taxon>Embryophyta</taxon>
        <taxon>Tracheophyta</taxon>
        <taxon>Spermatophyta</taxon>
        <taxon>Magnoliopsida</taxon>
        <taxon>eudicotyledons</taxon>
        <taxon>Gunneridae</taxon>
        <taxon>Pentapetalae</taxon>
        <taxon>asterids</taxon>
        <taxon>lamiids</taxon>
        <taxon>Lamiales</taxon>
        <taxon>Orobanchaceae</taxon>
        <taxon>Buchnereae</taxon>
        <taxon>Striga</taxon>
    </lineage>
</organism>
<dbReference type="OrthoDB" id="1875751at2759"/>
<evidence type="ECO:0000313" key="7">
    <source>
        <dbReference type="Proteomes" id="UP000325081"/>
    </source>
</evidence>
<evidence type="ECO:0000313" key="6">
    <source>
        <dbReference type="EMBL" id="GER37485.1"/>
    </source>
</evidence>
<dbReference type="Proteomes" id="UP000325081">
    <property type="component" value="Unassembled WGS sequence"/>
</dbReference>
<reference evidence="7" key="1">
    <citation type="journal article" date="2019" name="Curr. Biol.">
        <title>Genome Sequence of Striga asiatica Provides Insight into the Evolution of Plant Parasitism.</title>
        <authorList>
            <person name="Yoshida S."/>
            <person name="Kim S."/>
            <person name="Wafula E.K."/>
            <person name="Tanskanen J."/>
            <person name="Kim Y.M."/>
            <person name="Honaas L."/>
            <person name="Yang Z."/>
            <person name="Spallek T."/>
            <person name="Conn C.E."/>
            <person name="Ichihashi Y."/>
            <person name="Cheong K."/>
            <person name="Cui S."/>
            <person name="Der J.P."/>
            <person name="Gundlach H."/>
            <person name="Jiao Y."/>
            <person name="Hori C."/>
            <person name="Ishida J.K."/>
            <person name="Kasahara H."/>
            <person name="Kiba T."/>
            <person name="Kim M.S."/>
            <person name="Koo N."/>
            <person name="Laohavisit A."/>
            <person name="Lee Y.H."/>
            <person name="Lumba S."/>
            <person name="McCourt P."/>
            <person name="Mortimer J.C."/>
            <person name="Mutuku J.M."/>
            <person name="Nomura T."/>
            <person name="Sasaki-Sekimoto Y."/>
            <person name="Seto Y."/>
            <person name="Wang Y."/>
            <person name="Wakatake T."/>
            <person name="Sakakibara H."/>
            <person name="Demura T."/>
            <person name="Yamaguchi S."/>
            <person name="Yoneyama K."/>
            <person name="Manabe R.I."/>
            <person name="Nelson D.C."/>
            <person name="Schulman A.H."/>
            <person name="Timko M.P."/>
            <person name="dePamphilis C.W."/>
            <person name="Choi D."/>
            <person name="Shirasu K."/>
        </authorList>
    </citation>
    <scope>NUCLEOTIDE SEQUENCE [LARGE SCALE GENOMIC DNA]</scope>
    <source>
        <strain evidence="7">cv. UVA1</strain>
    </source>
</reference>
<dbReference type="SUPFAM" id="SSF54928">
    <property type="entry name" value="RNA-binding domain, RBD"/>
    <property type="match status" value="2"/>
</dbReference>
<evidence type="ECO:0000256" key="1">
    <source>
        <dbReference type="ARBA" id="ARBA00022737"/>
    </source>
</evidence>
<feature type="domain" description="RRM" evidence="5">
    <location>
        <begin position="117"/>
        <end position="194"/>
    </location>
</feature>
<keyword evidence="7" id="KW-1185">Reference proteome</keyword>
<dbReference type="PANTHER" id="PTHR48032">
    <property type="entry name" value="RNA-BINDING PROTEIN MUSASHI HOMOLOG RBP6"/>
    <property type="match status" value="1"/>
</dbReference>
<feature type="compositionally biased region" description="Low complexity" evidence="4">
    <location>
        <begin position="197"/>
        <end position="208"/>
    </location>
</feature>
<dbReference type="PROSITE" id="PS50102">
    <property type="entry name" value="RRM"/>
    <property type="match status" value="2"/>
</dbReference>
<protein>
    <submittedName>
        <fullName evidence="6">RNA-binding (RRM/RBD/RNP motifs) family protein</fullName>
    </submittedName>
</protein>
<keyword evidence="2 3" id="KW-0694">RNA-binding</keyword>
<dbReference type="CDD" id="cd12330">
    <property type="entry name" value="RRM2_Hrp1p"/>
    <property type="match status" value="1"/>
</dbReference>
<dbReference type="GO" id="GO:0006417">
    <property type="term" value="P:regulation of translation"/>
    <property type="evidence" value="ECO:0007669"/>
    <property type="project" value="TreeGrafter"/>
</dbReference>
<evidence type="ECO:0000256" key="2">
    <source>
        <dbReference type="ARBA" id="ARBA00022884"/>
    </source>
</evidence>
<feature type="domain" description="RRM" evidence="5">
    <location>
        <begin position="7"/>
        <end position="83"/>
    </location>
</feature>
<evidence type="ECO:0000256" key="4">
    <source>
        <dbReference type="SAM" id="MobiDB-lite"/>
    </source>
</evidence>
<dbReference type="EMBL" id="BKCP01005383">
    <property type="protein sequence ID" value="GER37485.1"/>
    <property type="molecule type" value="Genomic_DNA"/>
</dbReference>
<sequence length="378" mass="40983">MEDADQNKLFVGGISWETTEDILNEHFNKYGVVSGSVIAKDRVSGQPRGFAFVTFSESSAVDRALQESHQILGRTVEVKRAIPRSEQQSQQQHNSRGLSRNFSGTNKGRNTDEFRTKKIFVGGLSTNLTEQEFRSYFAKFGRITDVVVMHDNMTHRPRGFGFITYDSEDSVEEVMQKNFHELAGKLVEVKRAVPKDGSNSSGNGYGRRLGSDRSSNFNSYHQPGDYMPYNPRFGYFPTGYGVGMFGGVYPSGGYGGISYGLYSVVPRSLWPPAMVGVRGSFWPYANPTPVFSSYLNGEPVNLVPNGYGGLSGSGFVGKSGQMGGGDGQHSAESTLSHCSASNVGSHLIGGGKDLGAGASRQGKRDANGKSYQETTNSS</sequence>
<comment type="caution">
    <text evidence="6">The sequence shown here is derived from an EMBL/GenBank/DDBJ whole genome shotgun (WGS) entry which is preliminary data.</text>
</comment>
<feature type="compositionally biased region" description="Polar residues" evidence="4">
    <location>
        <begin position="369"/>
        <end position="378"/>
    </location>
</feature>
<dbReference type="GO" id="GO:0003729">
    <property type="term" value="F:mRNA binding"/>
    <property type="evidence" value="ECO:0007669"/>
    <property type="project" value="TreeGrafter"/>
</dbReference>
<dbReference type="InterPro" id="IPR035979">
    <property type="entry name" value="RBD_domain_sf"/>
</dbReference>
<feature type="region of interest" description="Disordered" evidence="4">
    <location>
        <begin position="193"/>
        <end position="214"/>
    </location>
</feature>
<dbReference type="InterPro" id="IPR000504">
    <property type="entry name" value="RRM_dom"/>
</dbReference>
<gene>
    <name evidence="6" type="ORF">STAS_13894</name>
</gene>
<name>A0A5A7PXB6_STRAF</name>
<dbReference type="InterPro" id="IPR012677">
    <property type="entry name" value="Nucleotide-bd_a/b_plait_sf"/>
</dbReference>